<dbReference type="RefSeq" id="WP_338238429.1">
    <property type="nucleotide sequence ID" value="NZ_BQKE01000002.1"/>
</dbReference>
<protein>
    <recommendedName>
        <fullName evidence="3">Xylosidase</fullName>
    </recommendedName>
</protein>
<dbReference type="AlphaFoldDB" id="A0AAN4W0Q3"/>
<proteinExistence type="predicted"/>
<dbReference type="CDD" id="cd11576">
    <property type="entry name" value="GH99_GH71_like_2"/>
    <property type="match status" value="1"/>
</dbReference>
<evidence type="ECO:0008006" key="3">
    <source>
        <dbReference type="Google" id="ProtNLM"/>
    </source>
</evidence>
<evidence type="ECO:0000313" key="1">
    <source>
        <dbReference type="EMBL" id="GJM63233.1"/>
    </source>
</evidence>
<dbReference type="Proteomes" id="UP001310022">
    <property type="component" value="Unassembled WGS sequence"/>
</dbReference>
<evidence type="ECO:0000313" key="2">
    <source>
        <dbReference type="Proteomes" id="UP001310022"/>
    </source>
</evidence>
<comment type="caution">
    <text evidence="1">The sequence shown here is derived from an EMBL/GenBank/DDBJ whole genome shotgun (WGS) entry which is preliminary data.</text>
</comment>
<dbReference type="Gene3D" id="3.20.20.80">
    <property type="entry name" value="Glycosidases"/>
    <property type="match status" value="1"/>
</dbReference>
<name>A0AAN4W0Q3_9BACT</name>
<reference evidence="1 2" key="1">
    <citation type="submission" date="2021-12" db="EMBL/GenBank/DDBJ databases">
        <title>Genome sequencing of bacteria with rrn-lacking chromosome and rrn-plasmid.</title>
        <authorList>
            <person name="Anda M."/>
            <person name="Iwasaki W."/>
        </authorList>
    </citation>
    <scope>NUCLEOTIDE SEQUENCE [LARGE SCALE GENOMIC DNA]</scope>
    <source>
        <strain evidence="1 2">NBRC 15940</strain>
    </source>
</reference>
<organism evidence="1 2">
    <name type="scientific">Persicobacter diffluens</name>
    <dbReference type="NCBI Taxonomy" id="981"/>
    <lineage>
        <taxon>Bacteria</taxon>
        <taxon>Pseudomonadati</taxon>
        <taxon>Bacteroidota</taxon>
        <taxon>Cytophagia</taxon>
        <taxon>Cytophagales</taxon>
        <taxon>Persicobacteraceae</taxon>
        <taxon>Persicobacter</taxon>
    </lineage>
</organism>
<sequence>MCGYQGWFKADGDALGKGWGHFGTHGKFDPTHLTIDIWPDMTEYKDQHQTAFINADGSAASIFSSVDQSTTDLHFKWMKDYQIDGAFMQRFFSYINSEQAKVRPDVVIKNALEASQKHDRAFAMMYDLSGLKAGRDDCATVIEDWKHLVDDLNVLNKGKKQTYLHHNGKPLVAIWGVGFPDRAYKIDQIKLEELIDFLKNDPVYGGCSVMLGIPTYFRDLKTDCVSDPYLHELIKKVDVVMPWMVGRFDNNTFKQAANYKQHIAKDMKWCADRGVDYVPCVYPGFSWGNLSKNSEKRKVVYEQIPRQKGAFYWNQIYHALDAGAEMLYVAMFDEVDEATAIFKCTDTPPTNARFIDMEGMPSDHYLRLTQKAGQALRKEVELSNPVLKMR</sequence>
<accession>A0AAN4W0Q3</accession>
<gene>
    <name evidence="1" type="ORF">PEDI_37850</name>
</gene>
<dbReference type="EMBL" id="BQKE01000002">
    <property type="protein sequence ID" value="GJM63233.1"/>
    <property type="molecule type" value="Genomic_DNA"/>
</dbReference>
<keyword evidence="2" id="KW-1185">Reference proteome</keyword>